<evidence type="ECO:0000256" key="8">
    <source>
        <dbReference type="ARBA" id="ARBA00023136"/>
    </source>
</evidence>
<keyword evidence="4" id="KW-1003">Cell membrane</keyword>
<dbReference type="InterPro" id="IPR023271">
    <property type="entry name" value="Aquaporin-like"/>
</dbReference>
<evidence type="ECO:0000313" key="12">
    <source>
        <dbReference type="EMBL" id="CAX48991.1"/>
    </source>
</evidence>
<keyword evidence="7 11" id="KW-1133">Transmembrane helix</keyword>
<feature type="transmembrane region" description="Helical" evidence="11">
    <location>
        <begin position="87"/>
        <end position="106"/>
    </location>
</feature>
<dbReference type="Pfam" id="PF00230">
    <property type="entry name" value="MIP"/>
    <property type="match status" value="1"/>
</dbReference>
<dbReference type="GO" id="GO:0005886">
    <property type="term" value="C:plasma membrane"/>
    <property type="evidence" value="ECO:0007669"/>
    <property type="project" value="UniProtKB-SubCell"/>
</dbReference>
<evidence type="ECO:0000256" key="6">
    <source>
        <dbReference type="ARBA" id="ARBA00022737"/>
    </source>
</evidence>
<dbReference type="NCBIfam" id="TIGR00861">
    <property type="entry name" value="MIP"/>
    <property type="match status" value="1"/>
</dbReference>
<feature type="transmembrane region" description="Helical" evidence="11">
    <location>
        <begin position="174"/>
        <end position="196"/>
    </location>
</feature>
<dbReference type="SUPFAM" id="SSF81338">
    <property type="entry name" value="Aquaporin-like"/>
    <property type="match status" value="1"/>
</dbReference>
<protein>
    <submittedName>
        <fullName evidence="12">Water and ammonia transporting aquaporin</fullName>
    </submittedName>
</protein>
<comment type="subcellular location">
    <subcellularLocation>
        <location evidence="1">Cell membrane</location>
        <topology evidence="1">Multi-pass membrane protein</topology>
    </subcellularLocation>
</comment>
<feature type="compositionally biased region" description="Basic and acidic residues" evidence="10">
    <location>
        <begin position="1"/>
        <end position="12"/>
    </location>
</feature>
<dbReference type="CDD" id="cd00333">
    <property type="entry name" value="MIP"/>
    <property type="match status" value="1"/>
</dbReference>
<dbReference type="GO" id="GO:0048878">
    <property type="term" value="P:chemical homeostasis"/>
    <property type="evidence" value="ECO:0007669"/>
    <property type="project" value="UniProtKB-ARBA"/>
</dbReference>
<keyword evidence="8 11" id="KW-0472">Membrane</keyword>
<name>C0MP64_LUMRU</name>
<evidence type="ECO:0000256" key="11">
    <source>
        <dbReference type="SAM" id="Phobius"/>
    </source>
</evidence>
<feature type="region of interest" description="Disordered" evidence="10">
    <location>
        <begin position="1"/>
        <end position="35"/>
    </location>
</feature>
<sequence>MPEKNRSQKKADNQSCKRKKKKADPTTKPLLGGSSKTMESIRDNFEELRSWPVWRAMVAEFIGTLMLVFIGCGACIGGAWSDLDDPTVLGIALAFGLIVATMIWSFGHVSGGHVNPAVTFGFLVARRITIVRAALYIISQCAGAIVGCGILKGLSPHNSNETFGLTVVWKQITPGQGCGVEIIITFVLVFCVFASVDGRRADLNGSTPLSIGLSVTVCHLFAVRYTGSSMNPARTFGPAVITNKWTNHWVYWVGPIIGGIIGALLYELVFSASASLRNLKHFFTSPVYGQDEDVDEMYDVNPEAKDMKIIKGKLDGEAAV</sequence>
<evidence type="ECO:0000256" key="5">
    <source>
        <dbReference type="ARBA" id="ARBA00022692"/>
    </source>
</evidence>
<dbReference type="InterPro" id="IPR000425">
    <property type="entry name" value="MIP"/>
</dbReference>
<evidence type="ECO:0000256" key="3">
    <source>
        <dbReference type="ARBA" id="ARBA00022448"/>
    </source>
</evidence>
<dbReference type="InterPro" id="IPR034294">
    <property type="entry name" value="Aquaporin_transptr"/>
</dbReference>
<organism evidence="12">
    <name type="scientific">Lumbricus rubellus</name>
    <name type="common">Humus earthworm</name>
    <dbReference type="NCBI Taxonomy" id="35632"/>
    <lineage>
        <taxon>Eukaryota</taxon>
        <taxon>Metazoa</taxon>
        <taxon>Spiralia</taxon>
        <taxon>Lophotrochozoa</taxon>
        <taxon>Annelida</taxon>
        <taxon>Clitellata</taxon>
        <taxon>Oligochaeta</taxon>
        <taxon>Crassiclitellata</taxon>
        <taxon>Lumbricina</taxon>
        <taxon>Lumbricidae</taxon>
        <taxon>Lumbricinae</taxon>
        <taxon>Lumbricus</taxon>
    </lineage>
</organism>
<dbReference type="PRINTS" id="PR00783">
    <property type="entry name" value="MINTRINSICP"/>
</dbReference>
<dbReference type="GO" id="GO:0015250">
    <property type="term" value="F:water channel activity"/>
    <property type="evidence" value="ECO:0007669"/>
    <property type="project" value="TreeGrafter"/>
</dbReference>
<evidence type="ECO:0000256" key="9">
    <source>
        <dbReference type="RuleBase" id="RU000477"/>
    </source>
</evidence>
<dbReference type="PANTHER" id="PTHR19139">
    <property type="entry name" value="AQUAPORIN TRANSPORTER"/>
    <property type="match status" value="1"/>
</dbReference>
<feature type="transmembrane region" description="Helical" evidence="11">
    <location>
        <begin position="208"/>
        <end position="227"/>
    </location>
</feature>
<proteinExistence type="evidence at transcript level"/>
<feature type="transmembrane region" description="Helical" evidence="11">
    <location>
        <begin position="133"/>
        <end position="154"/>
    </location>
</feature>
<dbReference type="InterPro" id="IPR022357">
    <property type="entry name" value="MIP_CS"/>
</dbReference>
<dbReference type="AlphaFoldDB" id="C0MP64"/>
<keyword evidence="6" id="KW-0677">Repeat</keyword>
<dbReference type="FunFam" id="1.20.1080.10:FF:000009">
    <property type="entry name" value="aquaporin-4 isoform X1"/>
    <property type="match status" value="1"/>
</dbReference>
<dbReference type="PANTHER" id="PTHR19139:SF199">
    <property type="entry name" value="MIP17260P"/>
    <property type="match status" value="1"/>
</dbReference>
<evidence type="ECO:0000256" key="4">
    <source>
        <dbReference type="ARBA" id="ARBA00022475"/>
    </source>
</evidence>
<dbReference type="PROSITE" id="PS00221">
    <property type="entry name" value="MIP"/>
    <property type="match status" value="1"/>
</dbReference>
<gene>
    <name evidence="12" type="primary">aqp</name>
</gene>
<dbReference type="EMBL" id="FN178631">
    <property type="protein sequence ID" value="CAX48991.1"/>
    <property type="molecule type" value="mRNA"/>
</dbReference>
<evidence type="ECO:0000256" key="2">
    <source>
        <dbReference type="ARBA" id="ARBA00006175"/>
    </source>
</evidence>
<keyword evidence="5 9" id="KW-0812">Transmembrane</keyword>
<comment type="similarity">
    <text evidence="2 9">Belongs to the MIP/aquaporin (TC 1.A.8) family.</text>
</comment>
<evidence type="ECO:0000256" key="1">
    <source>
        <dbReference type="ARBA" id="ARBA00004651"/>
    </source>
</evidence>
<dbReference type="Gene3D" id="1.20.1080.10">
    <property type="entry name" value="Glycerol uptake facilitator protein"/>
    <property type="match status" value="1"/>
</dbReference>
<evidence type="ECO:0000256" key="10">
    <source>
        <dbReference type="SAM" id="MobiDB-lite"/>
    </source>
</evidence>
<accession>C0MP64</accession>
<reference evidence="12" key="1">
    <citation type="submission" date="2009-02" db="EMBL/GenBank/DDBJ databases">
        <authorList>
            <person name="Campbell E."/>
        </authorList>
    </citation>
    <scope>NUCLEOTIDE SEQUENCE</scope>
    <source>
        <tissue evidence="12">Whole adult tissues</tissue>
    </source>
</reference>
<feature type="transmembrane region" description="Helical" evidence="11">
    <location>
        <begin position="249"/>
        <end position="270"/>
    </location>
</feature>
<feature type="transmembrane region" description="Helical" evidence="11">
    <location>
        <begin position="58"/>
        <end position="81"/>
    </location>
</feature>
<keyword evidence="3 9" id="KW-0813">Transport</keyword>
<evidence type="ECO:0000256" key="7">
    <source>
        <dbReference type="ARBA" id="ARBA00022989"/>
    </source>
</evidence>